<dbReference type="InterPro" id="IPR000568">
    <property type="entry name" value="ATP_synth_F0_asu"/>
</dbReference>
<dbReference type="PANTHER" id="PTHR11410">
    <property type="entry name" value="ATP SYNTHASE SUBUNIT A"/>
    <property type="match status" value="1"/>
</dbReference>
<keyword evidence="14" id="KW-0496">Mitochondrion</keyword>
<dbReference type="NCBIfam" id="NF004482">
    <property type="entry name" value="PRK05815.2-4"/>
    <property type="match status" value="1"/>
</dbReference>
<comment type="subcellular location">
    <subcellularLocation>
        <location evidence="1 12">Mitochondrion inner membrane</location>
        <topology evidence="1 12">Multi-pass membrane protein</topology>
    </subcellularLocation>
</comment>
<keyword evidence="14" id="KW-0378">Hydrolase</keyword>
<evidence type="ECO:0000256" key="1">
    <source>
        <dbReference type="ARBA" id="ARBA00004448"/>
    </source>
</evidence>
<evidence type="ECO:0000256" key="11">
    <source>
        <dbReference type="ARBA" id="ARBA00023310"/>
    </source>
</evidence>
<dbReference type="FunFam" id="1.20.120.220:FF:000003">
    <property type="entry name" value="ATP synthase subunit a"/>
    <property type="match status" value="1"/>
</dbReference>
<evidence type="ECO:0000256" key="7">
    <source>
        <dbReference type="ARBA" id="ARBA00022781"/>
    </source>
</evidence>
<evidence type="ECO:0000256" key="2">
    <source>
        <dbReference type="ARBA" id="ARBA00006810"/>
    </source>
</evidence>
<dbReference type="PANTHER" id="PTHR11410:SF0">
    <property type="entry name" value="ATP SYNTHASE SUBUNIT A"/>
    <property type="match status" value="1"/>
</dbReference>
<dbReference type="GeneID" id="9845443"/>
<feature type="transmembrane region" description="Helical" evidence="13">
    <location>
        <begin position="91"/>
        <end position="112"/>
    </location>
</feature>
<dbReference type="EMBL" id="HQ267969">
    <property type="protein sequence ID" value="ADO51059.1"/>
    <property type="molecule type" value="Genomic_DNA"/>
</dbReference>
<keyword evidence="5" id="KW-0138">CF(0)</keyword>
<dbReference type="InterPro" id="IPR023011">
    <property type="entry name" value="ATP_synth_F0_asu_AS"/>
</dbReference>
<dbReference type="InterPro" id="IPR045083">
    <property type="entry name" value="ATP_synth_F0_asu_bact/mt"/>
</dbReference>
<keyword evidence="9" id="KW-0406">Ion transport</keyword>
<gene>
    <name evidence="14" type="primary">atp6</name>
</gene>
<name>E5L094_9ASCO</name>
<dbReference type="PRINTS" id="PR00123">
    <property type="entry name" value="ATPASEA"/>
</dbReference>
<feature type="transmembrane region" description="Helical" evidence="13">
    <location>
        <begin position="176"/>
        <end position="199"/>
    </location>
</feature>
<dbReference type="GO" id="GO:0005743">
    <property type="term" value="C:mitochondrial inner membrane"/>
    <property type="evidence" value="ECO:0007669"/>
    <property type="project" value="UniProtKB-SubCell"/>
</dbReference>
<dbReference type="HAMAP" id="MF_01393">
    <property type="entry name" value="ATP_synth_a_bact"/>
    <property type="match status" value="1"/>
</dbReference>
<keyword evidence="10 13" id="KW-0472">Membrane</keyword>
<protein>
    <recommendedName>
        <fullName evidence="3 12">ATP synthase subunit a</fullName>
    </recommendedName>
</protein>
<evidence type="ECO:0000256" key="13">
    <source>
        <dbReference type="SAM" id="Phobius"/>
    </source>
</evidence>
<keyword evidence="8 13" id="KW-1133">Transmembrane helix</keyword>
<evidence type="ECO:0000256" key="9">
    <source>
        <dbReference type="ARBA" id="ARBA00023065"/>
    </source>
</evidence>
<feature type="transmembrane region" description="Helical" evidence="13">
    <location>
        <begin position="206"/>
        <end position="225"/>
    </location>
</feature>
<dbReference type="GO" id="GO:0045259">
    <property type="term" value="C:proton-transporting ATP synthase complex"/>
    <property type="evidence" value="ECO:0007669"/>
    <property type="project" value="UniProtKB-KW"/>
</dbReference>
<dbReference type="RefSeq" id="YP_003935035.1">
    <property type="nucleotide sequence ID" value="NC_014613.1"/>
</dbReference>
<evidence type="ECO:0000256" key="10">
    <source>
        <dbReference type="ARBA" id="ARBA00023136"/>
    </source>
</evidence>
<reference evidence="14" key="1">
    <citation type="journal article" date="2011" name="Nucleic Acids Res.">
        <title>Evolution of linear chromosomes and multipartite genomes in yeast mitochondria.</title>
        <authorList>
            <person name="Valach M."/>
            <person name="Farkas Z."/>
            <person name="Fricova D."/>
            <person name="Kovac J."/>
            <person name="Brejova B."/>
            <person name="Vinar T."/>
            <person name="Pfeiffer I."/>
            <person name="Kucsera J."/>
            <person name="Tomaska L."/>
            <person name="Lang B.F."/>
            <person name="Nosek J."/>
        </authorList>
    </citation>
    <scope>NUCLEOTIDE SEQUENCE</scope>
    <source>
        <strain evidence="14">CBS 5121</strain>
    </source>
</reference>
<evidence type="ECO:0000256" key="3">
    <source>
        <dbReference type="ARBA" id="ARBA00021312"/>
    </source>
</evidence>
<feature type="transmembrane region" description="Helical" evidence="13">
    <location>
        <begin position="118"/>
        <end position="138"/>
    </location>
</feature>
<accession>E5L094</accession>
<geneLocation type="mitochondrion" evidence="14"/>
<keyword evidence="11" id="KW-0066">ATP synthesis</keyword>
<dbReference type="Pfam" id="PF00119">
    <property type="entry name" value="ATP-synt_A"/>
    <property type="match status" value="1"/>
</dbReference>
<sequence>MYINSPLEQFEIHNLIDIDSPLFDLSYLSISNYVLYNAIVLLLIIIVHFYSVSNYSIIPTKWTITIEGIYSTVSNMVINQIGERGQQYIPFIYSLFTFILFTNWLGLVPYSYASTAQLVFTIGLSFTIWLGITILGLIKKGWKFFDLFVPSGCGLALVPLLVIIETVSYIARAISLGLRLGANILSGHILIAILTGLTFDFIKSSVLFAIIGIIPLTIILAIIGLECAISAIQAYVFSILTCSYIKDALYGH</sequence>
<feature type="transmembrane region" description="Helical" evidence="13">
    <location>
        <begin position="33"/>
        <end position="52"/>
    </location>
</feature>
<keyword evidence="6 13" id="KW-0812">Transmembrane</keyword>
<evidence type="ECO:0000256" key="8">
    <source>
        <dbReference type="ARBA" id="ARBA00022989"/>
    </source>
</evidence>
<evidence type="ECO:0000313" key="14">
    <source>
        <dbReference type="EMBL" id="ADO51059.1"/>
    </source>
</evidence>
<dbReference type="GO" id="GO:0016787">
    <property type="term" value="F:hydrolase activity"/>
    <property type="evidence" value="ECO:0007669"/>
    <property type="project" value="UniProtKB-KW"/>
</dbReference>
<dbReference type="AlphaFoldDB" id="E5L094"/>
<organism evidence="14">
    <name type="scientific">Groenewaldozyma salmanticensis</name>
    <dbReference type="NCBI Taxonomy" id="49332"/>
    <lineage>
        <taxon>Eukaryota</taxon>
        <taxon>Fungi</taxon>
        <taxon>Dikarya</taxon>
        <taxon>Ascomycota</taxon>
        <taxon>Saccharomycotina</taxon>
        <taxon>Dipodascomycetes</taxon>
        <taxon>Dipodascales</taxon>
        <taxon>Trichomonascaceae</taxon>
        <taxon>Groenewaldozyma</taxon>
    </lineage>
</organism>
<evidence type="ECO:0000256" key="4">
    <source>
        <dbReference type="ARBA" id="ARBA00022448"/>
    </source>
</evidence>
<keyword evidence="7" id="KW-0375">Hydrogen ion transport</keyword>
<keyword evidence="4" id="KW-0813">Transport</keyword>
<comment type="similarity">
    <text evidence="2">Belongs to the ATPase A chain family.</text>
</comment>
<feature type="transmembrane region" description="Helical" evidence="13">
    <location>
        <begin position="145"/>
        <end position="164"/>
    </location>
</feature>
<dbReference type="PROSITE" id="PS00449">
    <property type="entry name" value="ATPASE_A"/>
    <property type="match status" value="1"/>
</dbReference>
<evidence type="ECO:0000256" key="5">
    <source>
        <dbReference type="ARBA" id="ARBA00022547"/>
    </source>
</evidence>
<proteinExistence type="inferred from homology"/>
<dbReference type="SUPFAM" id="SSF81336">
    <property type="entry name" value="F1F0 ATP synthase subunit A"/>
    <property type="match status" value="1"/>
</dbReference>
<evidence type="ECO:0000256" key="6">
    <source>
        <dbReference type="ARBA" id="ARBA00022692"/>
    </source>
</evidence>
<dbReference type="InterPro" id="IPR035908">
    <property type="entry name" value="F0_ATP_A_sf"/>
</dbReference>
<evidence type="ECO:0000256" key="12">
    <source>
        <dbReference type="RuleBase" id="RU004450"/>
    </source>
</evidence>
<dbReference type="NCBIfam" id="TIGR01131">
    <property type="entry name" value="ATP_synt_6_or_A"/>
    <property type="match status" value="1"/>
</dbReference>
<dbReference type="GO" id="GO:0046933">
    <property type="term" value="F:proton-transporting ATP synthase activity, rotational mechanism"/>
    <property type="evidence" value="ECO:0007669"/>
    <property type="project" value="TreeGrafter"/>
</dbReference>
<dbReference type="CDD" id="cd00310">
    <property type="entry name" value="ATP-synt_Fo_a_6"/>
    <property type="match status" value="1"/>
</dbReference>
<dbReference type="Gene3D" id="1.20.120.220">
    <property type="entry name" value="ATP synthase, F0 complex, subunit A"/>
    <property type="match status" value="1"/>
</dbReference>